<dbReference type="SUPFAM" id="SSF53098">
    <property type="entry name" value="Ribonuclease H-like"/>
    <property type="match status" value="1"/>
</dbReference>
<dbReference type="GO" id="GO:0045004">
    <property type="term" value="P:DNA replication proofreading"/>
    <property type="evidence" value="ECO:0007669"/>
    <property type="project" value="TreeGrafter"/>
</dbReference>
<dbReference type="OrthoDB" id="7427781at2"/>
<evidence type="ECO:0000313" key="3">
    <source>
        <dbReference type="EMBL" id="KLE31495.1"/>
    </source>
</evidence>
<keyword evidence="4" id="KW-1185">Reference proteome</keyword>
<dbReference type="EMBL" id="LBHC01000002">
    <property type="protein sequence ID" value="KLE31495.1"/>
    <property type="molecule type" value="Genomic_DNA"/>
</dbReference>
<dbReference type="PATRIC" id="fig|502682.8.peg.1625"/>
<protein>
    <recommendedName>
        <fullName evidence="2">Exonuclease domain-containing protein</fullName>
    </recommendedName>
</protein>
<dbReference type="InterPro" id="IPR036397">
    <property type="entry name" value="RNaseH_sf"/>
</dbReference>
<dbReference type="GO" id="GO:0005829">
    <property type="term" value="C:cytosol"/>
    <property type="evidence" value="ECO:0007669"/>
    <property type="project" value="TreeGrafter"/>
</dbReference>
<sequence length="301" mass="33880">MMNKLNEQPDETGTDNNQHSDRRILHPVRSRNDWPRIAPEGEAMRRIAVVDTETTGLAVEHHQIIELCMAVVLVNDAGRIAAVEVVRSGLVDPGHPLTAEIAELTGLTDQDLAGRSIDEEQVAEMLASCDGVVAYNAAFDRPFVEKMIDRHVPVPWGCAMADMPWRKLGFESGPQGYLLNQAGYYMPSAHRAKDDVLALIQLLDHVCADGETVMAKTLAAMDAPAWRFEAQGAPYGYKDDLREQRYRWAWGRLHDVWHKHVRAEAYQAELDWYVSTIGKDPVIVPLPASERYRFHTTWTQA</sequence>
<reference evidence="3 4" key="1">
    <citation type="submission" date="2015-04" db="EMBL/GenBank/DDBJ databases">
        <title>The draft genome sequence of Erythrobacr gangjinensis K7-2.</title>
        <authorList>
            <person name="Zhuang L."/>
            <person name="Liu Y."/>
            <person name="Shao Z."/>
        </authorList>
    </citation>
    <scope>NUCLEOTIDE SEQUENCE [LARGE SCALE GENOMIC DNA]</scope>
    <source>
        <strain evidence="3 4">K7-2</strain>
    </source>
</reference>
<dbReference type="GO" id="GO:0008408">
    <property type="term" value="F:3'-5' exonuclease activity"/>
    <property type="evidence" value="ECO:0007669"/>
    <property type="project" value="TreeGrafter"/>
</dbReference>
<evidence type="ECO:0000256" key="1">
    <source>
        <dbReference type="SAM" id="MobiDB-lite"/>
    </source>
</evidence>
<feature type="region of interest" description="Disordered" evidence="1">
    <location>
        <begin position="1"/>
        <end position="26"/>
    </location>
</feature>
<feature type="domain" description="Exonuclease" evidence="2">
    <location>
        <begin position="46"/>
        <end position="212"/>
    </location>
</feature>
<dbReference type="PANTHER" id="PTHR30231">
    <property type="entry name" value="DNA POLYMERASE III SUBUNIT EPSILON"/>
    <property type="match status" value="1"/>
</dbReference>
<dbReference type="InterPro" id="IPR013520">
    <property type="entry name" value="Ribonucl_H"/>
</dbReference>
<name>A0A0G9MLC0_9SPHN</name>
<dbReference type="InterPro" id="IPR012337">
    <property type="entry name" value="RNaseH-like_sf"/>
</dbReference>
<dbReference type="SMART" id="SM00479">
    <property type="entry name" value="EXOIII"/>
    <property type="match status" value="1"/>
</dbReference>
<dbReference type="Gene3D" id="3.30.420.10">
    <property type="entry name" value="Ribonuclease H-like superfamily/Ribonuclease H"/>
    <property type="match status" value="1"/>
</dbReference>
<dbReference type="GO" id="GO:0003676">
    <property type="term" value="F:nucleic acid binding"/>
    <property type="evidence" value="ECO:0007669"/>
    <property type="project" value="InterPro"/>
</dbReference>
<evidence type="ECO:0000259" key="2">
    <source>
        <dbReference type="SMART" id="SM00479"/>
    </source>
</evidence>
<dbReference type="Proteomes" id="UP000053070">
    <property type="component" value="Unassembled WGS sequence"/>
</dbReference>
<dbReference type="NCBIfam" id="NF006615">
    <property type="entry name" value="PRK09182.1"/>
    <property type="match status" value="1"/>
</dbReference>
<organism evidence="3 4">
    <name type="scientific">Aurantiacibacter gangjinensis</name>
    <dbReference type="NCBI Taxonomy" id="502682"/>
    <lineage>
        <taxon>Bacteria</taxon>
        <taxon>Pseudomonadati</taxon>
        <taxon>Pseudomonadota</taxon>
        <taxon>Alphaproteobacteria</taxon>
        <taxon>Sphingomonadales</taxon>
        <taxon>Erythrobacteraceae</taxon>
        <taxon>Aurantiacibacter</taxon>
    </lineage>
</organism>
<comment type="caution">
    <text evidence="3">The sequence shown here is derived from an EMBL/GenBank/DDBJ whole genome shotgun (WGS) entry which is preliminary data.</text>
</comment>
<accession>A0A0G9MLC0</accession>
<dbReference type="PANTHER" id="PTHR30231:SF37">
    <property type="entry name" value="EXODEOXYRIBONUCLEASE 10"/>
    <property type="match status" value="1"/>
</dbReference>
<gene>
    <name evidence="3" type="ORF">AAW01_07945</name>
</gene>
<dbReference type="Pfam" id="PF00929">
    <property type="entry name" value="RNase_T"/>
    <property type="match status" value="1"/>
</dbReference>
<dbReference type="AlphaFoldDB" id="A0A0G9MLC0"/>
<dbReference type="STRING" id="502682.BMF35_a0595"/>
<dbReference type="CDD" id="cd06127">
    <property type="entry name" value="DEDDh"/>
    <property type="match status" value="1"/>
</dbReference>
<proteinExistence type="predicted"/>
<evidence type="ECO:0000313" key="4">
    <source>
        <dbReference type="Proteomes" id="UP000053070"/>
    </source>
</evidence>